<dbReference type="AlphaFoldDB" id="A0A6C0FCN2"/>
<protein>
    <submittedName>
        <fullName evidence="1">Uncharacterized protein</fullName>
    </submittedName>
</protein>
<dbReference type="EMBL" id="MN738787">
    <property type="protein sequence ID" value="QHT36935.1"/>
    <property type="molecule type" value="Genomic_DNA"/>
</dbReference>
<evidence type="ECO:0000313" key="1">
    <source>
        <dbReference type="EMBL" id="QHT36935.1"/>
    </source>
</evidence>
<sequence length="455" mass="50740">MKYKYILCGLLLFVLTVALLFVLKPQIDGVINSEPTKCNPDSIPPQKCPDGSSCPATGICSEDAPTCQGTLEELCNGEEGLGKLSKCFDCAGGHQKELKQAGCKQDEIDIYCNPQPFDTEDSIQIKNSTGETMYVFFVNNAYDENGPKNSGWRSSTKATPTKANETFYYTVEAGRALGFNKTDPNKGWIAVAACVTNTPPETPDTFSYDGLTMLEWTEDNNVISLDMSNTTGVNLQATLSVKGTNSDTNRDCYPKFTTQNDETYGYTDNGIYRYGLKQNDPGVPGVPLNPPQCINKPDTTPETDNTNCRDCPTGKDHCAGIDWKGDFGCVSENIRDRWGCYQWWGNPDNTQAQGWYDMLSDCEFYRWPYDEFTLMGSRDKNTFTMAYPIDCAGKLNTRCDEFANSNIYNCMTGGDLPCDENETRLVENKRGPLQSIKYSESMRIVFDIHTILKKL</sequence>
<proteinExistence type="predicted"/>
<name>A0A6C0FCN2_9ZZZZ</name>
<organism evidence="1">
    <name type="scientific">viral metagenome</name>
    <dbReference type="NCBI Taxonomy" id="1070528"/>
    <lineage>
        <taxon>unclassified sequences</taxon>
        <taxon>metagenomes</taxon>
        <taxon>organismal metagenomes</taxon>
    </lineage>
</organism>
<reference evidence="1" key="1">
    <citation type="journal article" date="2020" name="Nature">
        <title>Giant virus diversity and host interactions through global metagenomics.</title>
        <authorList>
            <person name="Schulz F."/>
            <person name="Roux S."/>
            <person name="Paez-Espino D."/>
            <person name="Jungbluth S."/>
            <person name="Walsh D.A."/>
            <person name="Denef V.J."/>
            <person name="McMahon K.D."/>
            <person name="Konstantinidis K.T."/>
            <person name="Eloe-Fadrosh E.A."/>
            <person name="Kyrpides N.C."/>
            <person name="Woyke T."/>
        </authorList>
    </citation>
    <scope>NUCLEOTIDE SEQUENCE</scope>
    <source>
        <strain evidence="1">GVMAG-S-ERX555967-130</strain>
    </source>
</reference>
<accession>A0A6C0FCN2</accession>